<dbReference type="AlphaFoldDB" id="A0A9R0J4L8"/>
<evidence type="ECO:0000313" key="5">
    <source>
        <dbReference type="Proteomes" id="UP000813463"/>
    </source>
</evidence>
<dbReference type="InterPro" id="IPR053237">
    <property type="entry name" value="Natterin_C"/>
</dbReference>
<reference evidence="6" key="2">
    <citation type="submission" date="2025-08" db="UniProtKB">
        <authorList>
            <consortium name="RefSeq"/>
        </authorList>
    </citation>
    <scope>IDENTIFICATION</scope>
    <source>
        <tissue evidence="6">Leaf</tissue>
    </source>
</reference>
<organism evidence="5 6">
    <name type="scientific">Spinacia oleracea</name>
    <name type="common">Spinach</name>
    <dbReference type="NCBI Taxonomy" id="3562"/>
    <lineage>
        <taxon>Eukaryota</taxon>
        <taxon>Viridiplantae</taxon>
        <taxon>Streptophyta</taxon>
        <taxon>Embryophyta</taxon>
        <taxon>Tracheophyta</taxon>
        <taxon>Spermatophyta</taxon>
        <taxon>Magnoliopsida</taxon>
        <taxon>eudicotyledons</taxon>
        <taxon>Gunneridae</taxon>
        <taxon>Pentapetalae</taxon>
        <taxon>Caryophyllales</taxon>
        <taxon>Chenopodiaceae</taxon>
        <taxon>Chenopodioideae</taxon>
        <taxon>Anserineae</taxon>
        <taxon>Spinacia</taxon>
    </lineage>
</organism>
<dbReference type="InterPro" id="IPR055267">
    <property type="entry name" value="Aerolysin-like_C"/>
</dbReference>
<evidence type="ECO:0000256" key="1">
    <source>
        <dbReference type="ARBA" id="ARBA00009831"/>
    </source>
</evidence>
<evidence type="ECO:0000256" key="2">
    <source>
        <dbReference type="ARBA" id="ARBA00023157"/>
    </source>
</evidence>
<sequence>MTENLRTTDKVVNERAKFAVEYHAHGFAHLRSCYNNKYWVRSSESENWIVATAKDPVEDKTIWNCSLFKINASDDGNTVKFVHVHGKTVGRRDIAPDREMYLCLEPLATTEAVSTVVDYGSIVILPQYVAFKDSDGVYLNTGPSKIVPYFSSNDVGETGNAYEIFTTRDSHIYLKNHATGHGSYWGALFYDPSDESIRIMPEKTVICDKEYNEVDGDPTDTNLLFSVYRVDKNIVSLRHLYTKNFMVIHKWMPGWNFLMTNSDTITSDCRLQVVEPVLARELNVFEFHSDRARIYDRRPLTLAEGAVNNPTDKEQEYTLQFTYTKSTTSTWSTSKSWTVSTKLTITSGVPFIEAGSIEIGGELSKHYDMGEAVEESEQVQSSFTVKVPSNKRATVTAMATRGTCDVPYSYDQVDHMPNGDVKRTIMSDGVYTGVNAYFFDYNVSYQPL</sequence>
<dbReference type="Gene3D" id="2.170.15.10">
    <property type="entry name" value="Proaerolysin, chain A, domain 3"/>
    <property type="match status" value="1"/>
</dbReference>
<reference evidence="5" key="1">
    <citation type="journal article" date="2021" name="Nat. Commun.">
        <title>Genomic analyses provide insights into spinach domestication and the genetic basis of agronomic traits.</title>
        <authorList>
            <person name="Cai X."/>
            <person name="Sun X."/>
            <person name="Xu C."/>
            <person name="Sun H."/>
            <person name="Wang X."/>
            <person name="Ge C."/>
            <person name="Zhang Z."/>
            <person name="Wang Q."/>
            <person name="Fei Z."/>
            <person name="Jiao C."/>
            <person name="Wang Q."/>
        </authorList>
    </citation>
    <scope>NUCLEOTIDE SEQUENCE [LARGE SCALE GENOMIC DNA]</scope>
    <source>
        <strain evidence="5">cv. Varoflay</strain>
    </source>
</reference>
<dbReference type="InterPro" id="IPR036242">
    <property type="entry name" value="Agglutinin_dom_sf"/>
</dbReference>
<gene>
    <name evidence="6" type="primary">LOC110800144</name>
</gene>
<accession>A0A9R0J4L8</accession>
<evidence type="ECO:0000259" key="4">
    <source>
        <dbReference type="Pfam" id="PF07468"/>
    </source>
</evidence>
<proteinExistence type="inferred from homology"/>
<dbReference type="CDD" id="cd20216">
    <property type="entry name" value="PFM_HFR-2-like"/>
    <property type="match status" value="1"/>
</dbReference>
<evidence type="ECO:0008006" key="7">
    <source>
        <dbReference type="Google" id="ProtNLM"/>
    </source>
</evidence>
<dbReference type="Pfam" id="PF01117">
    <property type="entry name" value="Aerolysin"/>
    <property type="match status" value="1"/>
</dbReference>
<dbReference type="InterPro" id="IPR008998">
    <property type="entry name" value="Agglutinin"/>
</dbReference>
<protein>
    <recommendedName>
        <fullName evidence="7">Agglutinin domain-containing protein</fullName>
    </recommendedName>
</protein>
<feature type="domain" description="Aerolysin-like C-terminal" evidence="3">
    <location>
        <begin position="290"/>
        <end position="411"/>
    </location>
</feature>
<dbReference type="KEGG" id="soe:110800144"/>
<dbReference type="Pfam" id="PF07468">
    <property type="entry name" value="Agglutinin"/>
    <property type="match status" value="1"/>
</dbReference>
<keyword evidence="2" id="KW-1015">Disulfide bond</keyword>
<comment type="similarity">
    <text evidence="1">Belongs to the aerolysin family.</text>
</comment>
<dbReference type="RefSeq" id="XP_021861127.2">
    <property type="nucleotide sequence ID" value="XM_022005435.2"/>
</dbReference>
<keyword evidence="5" id="KW-1185">Reference proteome</keyword>
<dbReference type="SUPFAM" id="SSF56973">
    <property type="entry name" value="Aerolisin/ETX pore-forming domain"/>
    <property type="match status" value="1"/>
</dbReference>
<evidence type="ECO:0000259" key="3">
    <source>
        <dbReference type="Pfam" id="PF01117"/>
    </source>
</evidence>
<dbReference type="PANTHER" id="PTHR39244:SF5">
    <property type="entry name" value="NATTERIN-3-LIKE"/>
    <property type="match status" value="1"/>
</dbReference>
<dbReference type="SUPFAM" id="SSF50382">
    <property type="entry name" value="Agglutinin"/>
    <property type="match status" value="2"/>
</dbReference>
<dbReference type="GeneID" id="110800144"/>
<dbReference type="PANTHER" id="PTHR39244">
    <property type="entry name" value="NATTERIN-4"/>
    <property type="match status" value="1"/>
</dbReference>
<dbReference type="Gene3D" id="2.80.10.50">
    <property type="match status" value="2"/>
</dbReference>
<name>A0A9R0J4L8_SPIOL</name>
<dbReference type="Proteomes" id="UP000813463">
    <property type="component" value="Chromosome 1"/>
</dbReference>
<feature type="domain" description="Agglutinin" evidence="4">
    <location>
        <begin position="8"/>
        <end position="85"/>
    </location>
</feature>
<evidence type="ECO:0000313" key="6">
    <source>
        <dbReference type="RefSeq" id="XP_021861127.2"/>
    </source>
</evidence>